<sequence>MSSSPGLPGVDGPAIQNQCFFTLISPQIQNFTGTGMATETEIKLRVSPQDMDRLAAHPLLERYRSQPWQSRELLNAYFDTEAGDLARAQVALRIRRDGEQFIQTLKSKGASMAGLSERHEWDWYIDSDRLDMDLLGDECWPYSLHQLDKQQLTELFRTDFTRKSTELAWEHRGVPTRVEVALDSGKVATACGDEPICELELELREGQPAALLELALQLAADIALMPCDISKAERGYRLLQPGSFELNVCPAQLVAGQDIDSAFAALMQEQLAASQRLAEQYRHTSQWKLLQGWFDQLTGMRALLGSMGQLVPRKSSHGLRLVLDALLADWQPVIRAGMAGREQRDAAVALFAAELQQARWGMFSLELALWLHDSGWQTGRNERLERQAKAPLERWLVRFLQEQAQELGLEAYKLKAYALNEQQPRLERIMVWLEAARHVLTATGLDDTLGALRKLHDSLQADDPDARSRALLQTCADPGWKALLRGSY</sequence>
<dbReference type="InterPro" id="IPR033469">
    <property type="entry name" value="CYTH-like_dom_sf"/>
</dbReference>
<dbReference type="CDD" id="cd07756">
    <property type="entry name" value="CYTH-like_Pase_CHAD"/>
    <property type="match status" value="1"/>
</dbReference>
<proteinExistence type="predicted"/>
<dbReference type="PANTHER" id="PTHR39569">
    <property type="entry name" value="INORGANIC TRIPHOSPHATASE"/>
    <property type="match status" value="1"/>
</dbReference>
<feature type="domain" description="CYTH" evidence="1">
    <location>
        <begin position="37"/>
        <end position="242"/>
    </location>
</feature>
<dbReference type="SMART" id="SM01118">
    <property type="entry name" value="CYTH"/>
    <property type="match status" value="1"/>
</dbReference>
<evidence type="ECO:0000313" key="3">
    <source>
        <dbReference type="Proteomes" id="UP000294575"/>
    </source>
</evidence>
<dbReference type="Gene3D" id="2.40.320.10">
    <property type="entry name" value="Hypothetical Protein Pfu-838710-001"/>
    <property type="match status" value="1"/>
</dbReference>
<dbReference type="InterPro" id="IPR023577">
    <property type="entry name" value="CYTH_domain"/>
</dbReference>
<dbReference type="Proteomes" id="UP000294575">
    <property type="component" value="Unassembled WGS sequence"/>
</dbReference>
<dbReference type="PROSITE" id="PS51707">
    <property type="entry name" value="CYTH"/>
    <property type="match status" value="1"/>
</dbReference>
<dbReference type="AlphaFoldDB" id="A0A4R6TQS7"/>
<keyword evidence="3" id="KW-1185">Reference proteome</keyword>
<gene>
    <name evidence="2" type="ORF">DFQ45_1198</name>
</gene>
<dbReference type="GO" id="GO:0046872">
    <property type="term" value="F:metal ion binding"/>
    <property type="evidence" value="ECO:0007669"/>
    <property type="project" value="TreeGrafter"/>
</dbReference>
<evidence type="ECO:0000259" key="1">
    <source>
        <dbReference type="PROSITE" id="PS51707"/>
    </source>
</evidence>
<dbReference type="PANTHER" id="PTHR39569:SF1">
    <property type="entry name" value="INORGANIC TRIPHOSPHATASE"/>
    <property type="match status" value="1"/>
</dbReference>
<protein>
    <submittedName>
        <fullName evidence="2">Adenylate cyclase</fullName>
    </submittedName>
</protein>
<dbReference type="InterPro" id="IPR039013">
    <property type="entry name" value="YgiF"/>
</dbReference>
<dbReference type="EMBL" id="SNYK01000019">
    <property type="protein sequence ID" value="TDQ34262.1"/>
    <property type="molecule type" value="Genomic_DNA"/>
</dbReference>
<reference evidence="2 3" key="1">
    <citation type="submission" date="2019-03" db="EMBL/GenBank/DDBJ databases">
        <title>Genomic Encyclopedia of Type Strains, Phase IV (KMG-IV): sequencing the most valuable type-strain genomes for metagenomic binning, comparative biology and taxonomic classification.</title>
        <authorList>
            <person name="Goeker M."/>
        </authorList>
    </citation>
    <scope>NUCLEOTIDE SEQUENCE [LARGE SCALE GENOMIC DNA]</scope>
    <source>
        <strain evidence="2 3">DSM 28679</strain>
    </source>
</reference>
<evidence type="ECO:0000313" key="2">
    <source>
        <dbReference type="EMBL" id="TDQ34262.1"/>
    </source>
</evidence>
<dbReference type="Pfam" id="PF01928">
    <property type="entry name" value="CYTH"/>
    <property type="match status" value="1"/>
</dbReference>
<organism evidence="2 3">
    <name type="scientific">Thiopseudomonas denitrificans</name>
    <dbReference type="NCBI Taxonomy" id="1501432"/>
    <lineage>
        <taxon>Bacteria</taxon>
        <taxon>Pseudomonadati</taxon>
        <taxon>Pseudomonadota</taxon>
        <taxon>Gammaproteobacteria</taxon>
        <taxon>Pseudomonadales</taxon>
        <taxon>Pseudomonadaceae</taxon>
        <taxon>Thiopseudomonas</taxon>
    </lineage>
</organism>
<dbReference type="SUPFAM" id="SSF55154">
    <property type="entry name" value="CYTH-like phosphatases"/>
    <property type="match status" value="1"/>
</dbReference>
<dbReference type="GO" id="GO:0050355">
    <property type="term" value="F:inorganic triphosphate phosphatase activity"/>
    <property type="evidence" value="ECO:0007669"/>
    <property type="project" value="InterPro"/>
</dbReference>
<name>A0A4R6TQS7_9GAMM</name>
<accession>A0A4R6TQS7</accession>
<comment type="caution">
    <text evidence="2">The sequence shown here is derived from an EMBL/GenBank/DDBJ whole genome shotgun (WGS) entry which is preliminary data.</text>
</comment>